<accession>A0A0F9CXE7</accession>
<organism evidence="2">
    <name type="scientific">marine sediment metagenome</name>
    <dbReference type="NCBI Taxonomy" id="412755"/>
    <lineage>
        <taxon>unclassified sequences</taxon>
        <taxon>metagenomes</taxon>
        <taxon>ecological metagenomes</taxon>
    </lineage>
</organism>
<feature type="non-terminal residue" evidence="2">
    <location>
        <position position="1"/>
    </location>
</feature>
<dbReference type="Pfam" id="PF09967">
    <property type="entry name" value="DUF2201"/>
    <property type="match status" value="1"/>
</dbReference>
<dbReference type="AlphaFoldDB" id="A0A0F9CXE7"/>
<reference evidence="2" key="1">
    <citation type="journal article" date="2015" name="Nature">
        <title>Complex archaea that bridge the gap between prokaryotes and eukaryotes.</title>
        <authorList>
            <person name="Spang A."/>
            <person name="Saw J.H."/>
            <person name="Jorgensen S.L."/>
            <person name="Zaremba-Niedzwiedzka K."/>
            <person name="Martijn J."/>
            <person name="Lind A.E."/>
            <person name="van Eijk R."/>
            <person name="Schleper C."/>
            <person name="Guy L."/>
            <person name="Ettema T.J."/>
        </authorList>
    </citation>
    <scope>NUCLEOTIDE SEQUENCE</scope>
</reference>
<evidence type="ECO:0000259" key="1">
    <source>
        <dbReference type="Pfam" id="PF09967"/>
    </source>
</evidence>
<dbReference type="SUPFAM" id="SSF53300">
    <property type="entry name" value="vWA-like"/>
    <property type="match status" value="1"/>
</dbReference>
<protein>
    <recommendedName>
        <fullName evidence="1">VWA-like domain-containing protein</fullName>
    </recommendedName>
</protein>
<evidence type="ECO:0000313" key="2">
    <source>
        <dbReference type="EMBL" id="KKL46186.1"/>
    </source>
</evidence>
<proteinExistence type="predicted"/>
<dbReference type="InterPro" id="IPR018698">
    <property type="entry name" value="VWA-like_dom"/>
</dbReference>
<sequence length="141" mass="15556">GLFLPSLHSREMGPLVIGVDTSGSIDQKLLEIFAAEAKAVIEELQPRRVHVMYCDTVVQKQEVFERGDTITIEASGGGGTDFRPVFKALEDLEEPPVCLIYLTDLRGTFPAEDPGLPVMWVTTHWNKNTVAPFGEVVTIDE</sequence>
<dbReference type="PANTHER" id="PTHR38730:SF1">
    <property type="entry name" value="SLL7028 PROTEIN"/>
    <property type="match status" value="1"/>
</dbReference>
<gene>
    <name evidence="2" type="ORF">LCGC14_2348060</name>
</gene>
<dbReference type="EMBL" id="LAZR01034125">
    <property type="protein sequence ID" value="KKL46186.1"/>
    <property type="molecule type" value="Genomic_DNA"/>
</dbReference>
<comment type="caution">
    <text evidence="2">The sequence shown here is derived from an EMBL/GenBank/DDBJ whole genome shotgun (WGS) entry which is preliminary data.</text>
</comment>
<feature type="domain" description="VWA-like" evidence="1">
    <location>
        <begin position="15"/>
        <end position="140"/>
    </location>
</feature>
<name>A0A0F9CXE7_9ZZZZ</name>
<dbReference type="PANTHER" id="PTHR38730">
    <property type="entry name" value="SLL7028 PROTEIN"/>
    <property type="match status" value="1"/>
</dbReference>
<dbReference type="InterPro" id="IPR036465">
    <property type="entry name" value="vWFA_dom_sf"/>
</dbReference>